<evidence type="ECO:0000313" key="4">
    <source>
        <dbReference type="EMBL" id="MBD8870120.1"/>
    </source>
</evidence>
<evidence type="ECO:0000256" key="2">
    <source>
        <dbReference type="SAM" id="SignalP"/>
    </source>
</evidence>
<protein>
    <submittedName>
        <fullName evidence="4">LCP family protein</fullName>
    </submittedName>
</protein>
<dbReference type="Gene3D" id="3.40.630.190">
    <property type="entry name" value="LCP protein"/>
    <property type="match status" value="1"/>
</dbReference>
<proteinExistence type="inferred from homology"/>
<evidence type="ECO:0000313" key="5">
    <source>
        <dbReference type="Proteomes" id="UP000616839"/>
    </source>
</evidence>
<feature type="domain" description="Cell envelope-related transcriptional attenuator" evidence="3">
    <location>
        <begin position="68"/>
        <end position="212"/>
    </location>
</feature>
<dbReference type="PANTHER" id="PTHR33392:SF6">
    <property type="entry name" value="POLYISOPRENYL-TEICHOIC ACID--PEPTIDOGLYCAN TEICHOIC ACID TRANSFERASE TAGU"/>
    <property type="match status" value="1"/>
</dbReference>
<organism evidence="4 5">
    <name type="scientific">Nocardioides donggukensis</name>
    <dbReference type="NCBI Taxonomy" id="2774019"/>
    <lineage>
        <taxon>Bacteria</taxon>
        <taxon>Bacillati</taxon>
        <taxon>Actinomycetota</taxon>
        <taxon>Actinomycetes</taxon>
        <taxon>Propionibacteriales</taxon>
        <taxon>Nocardioidaceae</taxon>
        <taxon>Nocardioides</taxon>
    </lineage>
</organism>
<dbReference type="RefSeq" id="WP_192143454.1">
    <property type="nucleotide sequence ID" value="NZ_JACYXZ010000003.1"/>
</dbReference>
<dbReference type="AlphaFoldDB" id="A0A927Q031"/>
<dbReference type="Pfam" id="PF03816">
    <property type="entry name" value="LytR_cpsA_psr"/>
    <property type="match status" value="1"/>
</dbReference>
<name>A0A927Q031_9ACTN</name>
<feature type="signal peptide" evidence="2">
    <location>
        <begin position="1"/>
        <end position="22"/>
    </location>
</feature>
<gene>
    <name evidence="4" type="ORF">IE331_10850</name>
</gene>
<comment type="similarity">
    <text evidence="1">Belongs to the LytR/CpsA/Psr (LCP) family.</text>
</comment>
<dbReference type="InterPro" id="IPR050922">
    <property type="entry name" value="LytR/CpsA/Psr_CW_biosynth"/>
</dbReference>
<evidence type="ECO:0000259" key="3">
    <source>
        <dbReference type="Pfam" id="PF03816"/>
    </source>
</evidence>
<feature type="chain" id="PRO_5039290026" evidence="2">
    <location>
        <begin position="23"/>
        <end position="298"/>
    </location>
</feature>
<keyword evidence="5" id="KW-1185">Reference proteome</keyword>
<comment type="caution">
    <text evidence="4">The sequence shown here is derived from an EMBL/GenBank/DDBJ whole genome shotgun (WGS) entry which is preliminary data.</text>
</comment>
<dbReference type="InterPro" id="IPR004474">
    <property type="entry name" value="LytR_CpsA_psr"/>
</dbReference>
<accession>A0A927Q031</accession>
<dbReference type="PANTHER" id="PTHR33392">
    <property type="entry name" value="POLYISOPRENYL-TEICHOIC ACID--PEPTIDOGLYCAN TEICHOIC ACID TRANSFERASE TAGU"/>
    <property type="match status" value="1"/>
</dbReference>
<keyword evidence="2" id="KW-0732">Signal</keyword>
<evidence type="ECO:0000256" key="1">
    <source>
        <dbReference type="ARBA" id="ARBA00006068"/>
    </source>
</evidence>
<sequence>MIRVLRKAALGLALAGALLVVPEGTVQPTGAALVKVERAQALDLSPDVVWILALGSDARPGGPVLRSRADAIQLVGINTRTGAATSIGVPRDSWVAIPGHGSNRINAGLYFGGPQLMARAVQGLIGIEPDYVMVSSFWGLRGMVDAIGGITVQSAHAFSDPYLRRQGFRVGPNRVQGLGALAFSRIRKDLPRGDFDRSANQQRTLRAIHRTVRDNAARPGFLDRGALAVLRHMDAQVKPGDLFLLARAVADVEPGKVTGCVLAGSIGNVGGASVVFPSRTQARRLGDDARNDATISRC</sequence>
<dbReference type="NCBIfam" id="TIGR00350">
    <property type="entry name" value="lytR_cpsA_psr"/>
    <property type="match status" value="1"/>
</dbReference>
<dbReference type="EMBL" id="JACYXZ010000003">
    <property type="protein sequence ID" value="MBD8870120.1"/>
    <property type="molecule type" value="Genomic_DNA"/>
</dbReference>
<dbReference type="Proteomes" id="UP000616839">
    <property type="component" value="Unassembled WGS sequence"/>
</dbReference>
<reference evidence="4" key="1">
    <citation type="submission" date="2020-09" db="EMBL/GenBank/DDBJ databases">
        <title>Nocardioides sp. strain MJB4 16S ribosomal RNA gene Genome sequencing and assembly.</title>
        <authorList>
            <person name="Kim I."/>
        </authorList>
    </citation>
    <scope>NUCLEOTIDE SEQUENCE</scope>
    <source>
        <strain evidence="4">MJB4</strain>
    </source>
</reference>